<dbReference type="Proteomes" id="UP000488956">
    <property type="component" value="Unassembled WGS sequence"/>
</dbReference>
<dbReference type="EMBL" id="QXGF01002314">
    <property type="protein sequence ID" value="KAE8925230.1"/>
    <property type="molecule type" value="Genomic_DNA"/>
</dbReference>
<dbReference type="EMBL" id="QXGB01001347">
    <property type="protein sequence ID" value="KAE9192356.1"/>
    <property type="molecule type" value="Genomic_DNA"/>
</dbReference>
<evidence type="ECO:0000313" key="10">
    <source>
        <dbReference type="EMBL" id="KAE9285420.1"/>
    </source>
</evidence>
<evidence type="ECO:0000313" key="2">
    <source>
        <dbReference type="EMBL" id="KAE8925230.1"/>
    </source>
</evidence>
<comment type="caution">
    <text evidence="7">The sequence shown here is derived from an EMBL/GenBank/DDBJ whole genome shotgun (WGS) entry which is preliminary data.</text>
</comment>
<evidence type="ECO:0000313" key="20">
    <source>
        <dbReference type="Proteomes" id="UP000486351"/>
    </source>
</evidence>
<dbReference type="EMBL" id="QXGC01001694">
    <property type="protein sequence ID" value="KAE9197808.1"/>
    <property type="molecule type" value="Genomic_DNA"/>
</dbReference>
<dbReference type="EMBL" id="QXFY01001668">
    <property type="protein sequence ID" value="KAE9312200.1"/>
    <property type="molecule type" value="Genomic_DNA"/>
</dbReference>
<dbReference type="EMBL" id="QXFX01002296">
    <property type="protein sequence ID" value="KAE9078476.1"/>
    <property type="molecule type" value="Genomic_DNA"/>
</dbReference>
<dbReference type="Proteomes" id="UP000429523">
    <property type="component" value="Unassembled WGS sequence"/>
</dbReference>
<name>A0A6A3X587_9STRA</name>
<proteinExistence type="predicted"/>
<evidence type="ECO:0000313" key="5">
    <source>
        <dbReference type="EMBL" id="KAE9078576.1"/>
    </source>
</evidence>
<evidence type="ECO:0000256" key="1">
    <source>
        <dbReference type="SAM" id="SignalP"/>
    </source>
</evidence>
<protein>
    <recommendedName>
        <fullName evidence="22">Secreted protein</fullName>
    </recommendedName>
</protein>
<keyword evidence="13" id="KW-1185">Reference proteome</keyword>
<feature type="chain" id="PRO_5036380881" description="Secreted protein" evidence="1">
    <location>
        <begin position="19"/>
        <end position="97"/>
    </location>
</feature>
<evidence type="ECO:0000313" key="16">
    <source>
        <dbReference type="Proteomes" id="UP000440732"/>
    </source>
</evidence>
<reference evidence="12 13" key="1">
    <citation type="submission" date="2018-08" db="EMBL/GenBank/DDBJ databases">
        <title>Genomic investigation of the strawberry pathogen Phytophthora fragariae indicates pathogenicity is determined by transcriptional variation in three key races.</title>
        <authorList>
            <person name="Adams T.M."/>
            <person name="Armitage A.D."/>
            <person name="Sobczyk M.K."/>
            <person name="Bates H.J."/>
            <person name="Dunwell J.M."/>
            <person name="Nellist C.F."/>
            <person name="Harrison R.J."/>
        </authorList>
    </citation>
    <scope>NUCLEOTIDE SEQUENCE [LARGE SCALE GENOMIC DNA]</scope>
    <source>
        <strain evidence="10 14">A4</strain>
        <strain evidence="9 15">BC-1</strain>
        <strain evidence="8 19">BC-23</strain>
        <strain evidence="7 13">NOV-27</strain>
        <strain evidence="6 16">NOV-5</strain>
        <strain evidence="5 17">NOV-71</strain>
        <strain evidence="11 20">NOV-77</strain>
        <strain evidence="2 12">NOV-9</strain>
        <strain evidence="4 21">ONT-3</strain>
        <strain evidence="3 18">SCRP245</strain>
    </source>
</reference>
<evidence type="ECO:0000313" key="13">
    <source>
        <dbReference type="Proteomes" id="UP000433483"/>
    </source>
</evidence>
<dbReference type="Proteomes" id="UP000441208">
    <property type="component" value="Unassembled WGS sequence"/>
</dbReference>
<evidence type="ECO:0008006" key="22">
    <source>
        <dbReference type="Google" id="ProtNLM"/>
    </source>
</evidence>
<evidence type="ECO:0000313" key="4">
    <source>
        <dbReference type="EMBL" id="KAE9078476.1"/>
    </source>
</evidence>
<evidence type="ECO:0000313" key="12">
    <source>
        <dbReference type="Proteomes" id="UP000429523"/>
    </source>
</evidence>
<accession>A0A6A3X587</accession>
<gene>
    <name evidence="10" type="ORF">PF001_g21919</name>
    <name evidence="9" type="ORF">PF002_g19758</name>
    <name evidence="8" type="ORF">PF004_g19724</name>
    <name evidence="7" type="ORF">PF005_g18488</name>
    <name evidence="6" type="ORF">PF006_g23087</name>
    <name evidence="5" type="ORF">PF007_g23792</name>
    <name evidence="11" type="ORF">PF008_g20019</name>
    <name evidence="2" type="ORF">PF009_g24556</name>
    <name evidence="4" type="ORF">PF010_g23106</name>
    <name evidence="3" type="ORF">PF011_g20923</name>
</gene>
<dbReference type="AlphaFoldDB" id="A0A6A3X587"/>
<dbReference type="Proteomes" id="UP000437068">
    <property type="component" value="Unassembled WGS sequence"/>
</dbReference>
<organism evidence="7 13">
    <name type="scientific">Phytophthora fragariae</name>
    <dbReference type="NCBI Taxonomy" id="53985"/>
    <lineage>
        <taxon>Eukaryota</taxon>
        <taxon>Sar</taxon>
        <taxon>Stramenopiles</taxon>
        <taxon>Oomycota</taxon>
        <taxon>Peronosporomycetes</taxon>
        <taxon>Peronosporales</taxon>
        <taxon>Peronosporaceae</taxon>
        <taxon>Phytophthora</taxon>
    </lineage>
</organism>
<evidence type="ECO:0000313" key="8">
    <source>
        <dbReference type="EMBL" id="KAE9197808.1"/>
    </source>
</evidence>
<dbReference type="Proteomes" id="UP000476176">
    <property type="component" value="Unassembled WGS sequence"/>
</dbReference>
<evidence type="ECO:0000313" key="11">
    <source>
        <dbReference type="EMBL" id="KAE9312200.1"/>
    </source>
</evidence>
<evidence type="ECO:0000313" key="17">
    <source>
        <dbReference type="Proteomes" id="UP000441208"/>
    </source>
</evidence>
<evidence type="ECO:0000313" key="7">
    <source>
        <dbReference type="EMBL" id="KAE9192356.1"/>
    </source>
</evidence>
<keyword evidence="1" id="KW-0732">Signal</keyword>
<dbReference type="EMBL" id="QXGD01001390">
    <property type="protein sequence ID" value="KAE9207229.1"/>
    <property type="molecule type" value="Genomic_DNA"/>
</dbReference>
<dbReference type="Proteomes" id="UP000440732">
    <property type="component" value="Unassembled WGS sequence"/>
</dbReference>
<dbReference type="EMBL" id="QXGE01002051">
    <property type="protein sequence ID" value="KAE9285420.1"/>
    <property type="molecule type" value="Genomic_DNA"/>
</dbReference>
<feature type="signal peptide" evidence="1">
    <location>
        <begin position="1"/>
        <end position="18"/>
    </location>
</feature>
<evidence type="ECO:0000313" key="18">
    <source>
        <dbReference type="Proteomes" id="UP000460718"/>
    </source>
</evidence>
<evidence type="ECO:0000313" key="21">
    <source>
        <dbReference type="Proteomes" id="UP000488956"/>
    </source>
</evidence>
<evidence type="ECO:0000313" key="14">
    <source>
        <dbReference type="Proteomes" id="UP000437068"/>
    </source>
</evidence>
<dbReference type="EMBL" id="QXGA01002331">
    <property type="protein sequence ID" value="KAE9099642.1"/>
    <property type="molecule type" value="Genomic_DNA"/>
</dbReference>
<dbReference type="Proteomes" id="UP000440367">
    <property type="component" value="Unassembled WGS sequence"/>
</dbReference>
<evidence type="ECO:0000313" key="6">
    <source>
        <dbReference type="EMBL" id="KAE9099642.1"/>
    </source>
</evidence>
<dbReference type="Proteomes" id="UP000486351">
    <property type="component" value="Unassembled WGS sequence"/>
</dbReference>
<sequence length="97" mass="11679">MVPSGLVLVLFCLSVLSGSDVLIRDLDIAMHCMWCHYYLAQGFSRWPFVLHNELLCKVHTVRCYRRNRKYRYYQVLWQKKQRSLRVPAEWKDESKAK</sequence>
<evidence type="ECO:0000313" key="15">
    <source>
        <dbReference type="Proteomes" id="UP000440367"/>
    </source>
</evidence>
<evidence type="ECO:0000313" key="9">
    <source>
        <dbReference type="EMBL" id="KAE9207229.1"/>
    </source>
</evidence>
<dbReference type="Proteomes" id="UP000460718">
    <property type="component" value="Unassembled WGS sequence"/>
</dbReference>
<dbReference type="EMBL" id="QXFW01001931">
    <property type="protein sequence ID" value="KAE8984067.1"/>
    <property type="molecule type" value="Genomic_DNA"/>
</dbReference>
<evidence type="ECO:0000313" key="19">
    <source>
        <dbReference type="Proteomes" id="UP000476176"/>
    </source>
</evidence>
<dbReference type="EMBL" id="QXFZ01002294">
    <property type="protein sequence ID" value="KAE9078576.1"/>
    <property type="molecule type" value="Genomic_DNA"/>
</dbReference>
<dbReference type="Proteomes" id="UP000433483">
    <property type="component" value="Unassembled WGS sequence"/>
</dbReference>
<evidence type="ECO:0000313" key="3">
    <source>
        <dbReference type="EMBL" id="KAE8984067.1"/>
    </source>
</evidence>